<dbReference type="EMBL" id="FXTN01000004">
    <property type="protein sequence ID" value="SMO61702.1"/>
    <property type="molecule type" value="Genomic_DNA"/>
</dbReference>
<name>A0A521CQH0_9SPHI</name>
<dbReference type="OrthoDB" id="9842129at2"/>
<gene>
    <name evidence="1" type="ORF">SAMN06265348_104118</name>
</gene>
<evidence type="ECO:0000313" key="1">
    <source>
        <dbReference type="EMBL" id="SMO61702.1"/>
    </source>
</evidence>
<reference evidence="1 2" key="1">
    <citation type="submission" date="2017-05" db="EMBL/GenBank/DDBJ databases">
        <authorList>
            <person name="Varghese N."/>
            <person name="Submissions S."/>
        </authorList>
    </citation>
    <scope>NUCLEOTIDE SEQUENCE [LARGE SCALE GENOMIC DNA]</scope>
    <source>
        <strain evidence="1 2">DSM 19036</strain>
    </source>
</reference>
<dbReference type="AlphaFoldDB" id="A0A521CQH0"/>
<proteinExistence type="predicted"/>
<dbReference type="RefSeq" id="WP_142527825.1">
    <property type="nucleotide sequence ID" value="NZ_CBCSJO010000001.1"/>
</dbReference>
<keyword evidence="2" id="KW-1185">Reference proteome</keyword>
<evidence type="ECO:0000313" key="2">
    <source>
        <dbReference type="Proteomes" id="UP000320300"/>
    </source>
</evidence>
<sequence length="127" mass="15120">MDLTEDQQKSLVSILNEWVHSSRLIKHIPQQSCFVYYFEGRVHFDLKLLHEDYMLKFVFCNYRSYVNALLDHIQPSLKKWLIRNNVEEYNFSFEFKSAGEVSAKDIKVILTSTIQHLDSQTKQRKCS</sequence>
<organism evidence="1 2">
    <name type="scientific">Pedobacter westerhofensis</name>
    <dbReference type="NCBI Taxonomy" id="425512"/>
    <lineage>
        <taxon>Bacteria</taxon>
        <taxon>Pseudomonadati</taxon>
        <taxon>Bacteroidota</taxon>
        <taxon>Sphingobacteriia</taxon>
        <taxon>Sphingobacteriales</taxon>
        <taxon>Sphingobacteriaceae</taxon>
        <taxon>Pedobacter</taxon>
    </lineage>
</organism>
<protein>
    <submittedName>
        <fullName evidence="1">Uncharacterized protein</fullName>
    </submittedName>
</protein>
<accession>A0A521CQH0</accession>
<dbReference type="Proteomes" id="UP000320300">
    <property type="component" value="Unassembled WGS sequence"/>
</dbReference>